<feature type="transmembrane region" description="Helical" evidence="6">
    <location>
        <begin position="252"/>
        <end position="277"/>
    </location>
</feature>
<accession>A0A9W9IVR9</accession>
<evidence type="ECO:0000256" key="1">
    <source>
        <dbReference type="ARBA" id="ARBA00004141"/>
    </source>
</evidence>
<reference evidence="8" key="2">
    <citation type="journal article" date="2023" name="IMA Fungus">
        <title>Comparative genomic study of the Penicillium genus elucidates a diverse pangenome and 15 lateral gene transfer events.</title>
        <authorList>
            <person name="Petersen C."/>
            <person name="Sorensen T."/>
            <person name="Nielsen M.R."/>
            <person name="Sondergaard T.E."/>
            <person name="Sorensen J.L."/>
            <person name="Fitzpatrick D.A."/>
            <person name="Frisvad J.C."/>
            <person name="Nielsen K.L."/>
        </authorList>
    </citation>
    <scope>NUCLEOTIDE SEQUENCE</scope>
    <source>
        <strain evidence="8">IBT 16849</strain>
    </source>
</reference>
<evidence type="ECO:0000256" key="4">
    <source>
        <dbReference type="ARBA" id="ARBA00023136"/>
    </source>
</evidence>
<evidence type="ECO:0000256" key="5">
    <source>
        <dbReference type="ARBA" id="ARBA00038359"/>
    </source>
</evidence>
<evidence type="ECO:0000256" key="2">
    <source>
        <dbReference type="ARBA" id="ARBA00022692"/>
    </source>
</evidence>
<evidence type="ECO:0000259" key="7">
    <source>
        <dbReference type="Pfam" id="PF20684"/>
    </source>
</evidence>
<dbReference type="PANTHER" id="PTHR33048">
    <property type="entry name" value="PTH11-LIKE INTEGRAL MEMBRANE PROTEIN (AFU_ORTHOLOGUE AFUA_5G11245)"/>
    <property type="match status" value="1"/>
</dbReference>
<dbReference type="EMBL" id="JAPQKP010000006">
    <property type="protein sequence ID" value="KAJ5185954.1"/>
    <property type="molecule type" value="Genomic_DNA"/>
</dbReference>
<evidence type="ECO:0000313" key="8">
    <source>
        <dbReference type="EMBL" id="KAJ5185954.1"/>
    </source>
</evidence>
<dbReference type="Pfam" id="PF20684">
    <property type="entry name" value="Fung_rhodopsin"/>
    <property type="match status" value="1"/>
</dbReference>
<keyword evidence="4 6" id="KW-0472">Membrane</keyword>
<dbReference type="OrthoDB" id="5429740at2759"/>
<evidence type="ECO:0000256" key="3">
    <source>
        <dbReference type="ARBA" id="ARBA00022989"/>
    </source>
</evidence>
<feature type="transmembrane region" description="Helical" evidence="6">
    <location>
        <begin position="104"/>
        <end position="123"/>
    </location>
</feature>
<keyword evidence="9" id="KW-1185">Reference proteome</keyword>
<dbReference type="Proteomes" id="UP001150879">
    <property type="component" value="Unassembled WGS sequence"/>
</dbReference>
<organism evidence="8 9">
    <name type="scientific">Penicillium cf. griseofulvum</name>
    <dbReference type="NCBI Taxonomy" id="2972120"/>
    <lineage>
        <taxon>Eukaryota</taxon>
        <taxon>Fungi</taxon>
        <taxon>Dikarya</taxon>
        <taxon>Ascomycota</taxon>
        <taxon>Pezizomycotina</taxon>
        <taxon>Eurotiomycetes</taxon>
        <taxon>Eurotiomycetidae</taxon>
        <taxon>Eurotiales</taxon>
        <taxon>Aspergillaceae</taxon>
        <taxon>Penicillium</taxon>
    </lineage>
</organism>
<keyword evidence="2 6" id="KW-0812">Transmembrane</keyword>
<feature type="transmembrane region" description="Helical" evidence="6">
    <location>
        <begin position="29"/>
        <end position="50"/>
    </location>
</feature>
<feature type="transmembrane region" description="Helical" evidence="6">
    <location>
        <begin position="182"/>
        <end position="206"/>
    </location>
</feature>
<comment type="similarity">
    <text evidence="5">Belongs to the SAT4 family.</text>
</comment>
<name>A0A9W9IVR9_9EURO</name>
<reference evidence="8" key="1">
    <citation type="submission" date="2022-11" db="EMBL/GenBank/DDBJ databases">
        <authorList>
            <person name="Petersen C."/>
        </authorList>
    </citation>
    <scope>NUCLEOTIDE SEQUENCE</scope>
    <source>
        <strain evidence="8">IBT 16849</strain>
    </source>
</reference>
<comment type="caution">
    <text evidence="8">The sequence shown here is derived from an EMBL/GenBank/DDBJ whole genome shotgun (WGS) entry which is preliminary data.</text>
</comment>
<feature type="transmembrane region" description="Helical" evidence="6">
    <location>
        <begin position="218"/>
        <end position="240"/>
    </location>
</feature>
<gene>
    <name evidence="8" type="ORF">N7472_010794</name>
</gene>
<evidence type="ECO:0000313" key="9">
    <source>
        <dbReference type="Proteomes" id="UP001150879"/>
    </source>
</evidence>
<dbReference type="GO" id="GO:0016020">
    <property type="term" value="C:membrane"/>
    <property type="evidence" value="ECO:0007669"/>
    <property type="project" value="UniProtKB-SubCell"/>
</dbReference>
<comment type="subcellular location">
    <subcellularLocation>
        <location evidence="1">Membrane</location>
        <topology evidence="1">Multi-pass membrane protein</topology>
    </subcellularLocation>
</comment>
<feature type="transmembrane region" description="Helical" evidence="6">
    <location>
        <begin position="62"/>
        <end position="84"/>
    </location>
</feature>
<dbReference type="AlphaFoldDB" id="A0A9W9IVR9"/>
<dbReference type="InterPro" id="IPR052337">
    <property type="entry name" value="SAT4-like"/>
</dbReference>
<protein>
    <recommendedName>
        <fullName evidence="7">Rhodopsin domain-containing protein</fullName>
    </recommendedName>
</protein>
<dbReference type="PANTHER" id="PTHR33048:SF163">
    <property type="entry name" value="INTEGRAL MEMBRANE PROTEIN (AFU_ORTHOLOGUE AFUA_8G05510)"/>
    <property type="match status" value="1"/>
</dbReference>
<keyword evidence="3 6" id="KW-1133">Transmembrane helix</keyword>
<feature type="transmembrane region" description="Helical" evidence="6">
    <location>
        <begin position="135"/>
        <end position="156"/>
    </location>
</feature>
<sequence>MANMNMTYVFGPPPEGINLDENRNAADTAIVVTICGLAIFTIIFRLFVRIYMQGVKLEVDDWLIGITAIPLIALLSSSILGGKYGFGLHVWCVTVPNMVIMKKILFAYLIVYLVELLLIKFSILMFYRRIFGMNWMIWSTLVVSYGWCIGSMIAALCACDPISYFWTEITHPTTGSYRYDFYYYYIGNAAANVVTDVLILLVPMPIVWKLQMRTTQKLGVCAVLLLGGFVCIASGIRIHYLTYLKGNVDITWALGSVSVWSTIEPCIGIICACLPILQPFVRSMVRKMPNLPGTHFGESRVLSSFIQRVSLHDRENDKYDMECRSSPTPFHLDEDLDPLTSIRTRVEIDPKERISGEDNMDPMAIRVKRVVHWSID</sequence>
<proteinExistence type="inferred from homology"/>
<feature type="domain" description="Rhodopsin" evidence="7">
    <location>
        <begin position="44"/>
        <end position="282"/>
    </location>
</feature>
<evidence type="ECO:0000256" key="6">
    <source>
        <dbReference type="SAM" id="Phobius"/>
    </source>
</evidence>
<dbReference type="InterPro" id="IPR049326">
    <property type="entry name" value="Rhodopsin_dom_fungi"/>
</dbReference>